<dbReference type="Pfam" id="PF02868">
    <property type="entry name" value="Peptidase_M4_C"/>
    <property type="match status" value="1"/>
</dbReference>
<keyword evidence="4 9" id="KW-0732">Signal</keyword>
<dbReference type="GO" id="GO:0004222">
    <property type="term" value="F:metalloendopeptidase activity"/>
    <property type="evidence" value="ECO:0007669"/>
    <property type="project" value="InterPro"/>
</dbReference>
<evidence type="ECO:0000256" key="1">
    <source>
        <dbReference type="ARBA" id="ARBA00005957"/>
    </source>
</evidence>
<evidence type="ECO:0000313" key="13">
    <source>
        <dbReference type="EMBL" id="GLZ77596.1"/>
    </source>
</evidence>
<dbReference type="InterPro" id="IPR027268">
    <property type="entry name" value="Peptidase_M4/M1_CTD_sf"/>
</dbReference>
<keyword evidence="7" id="KW-0482">Metalloprotease</keyword>
<dbReference type="Proteomes" id="UP001165079">
    <property type="component" value="Unassembled WGS sequence"/>
</dbReference>
<reference evidence="13" key="1">
    <citation type="submission" date="2023-03" db="EMBL/GenBank/DDBJ databases">
        <title>Actinorhabdospora filicis NBRC 111898.</title>
        <authorList>
            <person name="Ichikawa N."/>
            <person name="Sato H."/>
            <person name="Tonouchi N."/>
        </authorList>
    </citation>
    <scope>NUCLEOTIDE SEQUENCE</scope>
    <source>
        <strain evidence="13">NBRC 111898</strain>
    </source>
</reference>
<evidence type="ECO:0008006" key="15">
    <source>
        <dbReference type="Google" id="ProtNLM"/>
    </source>
</evidence>
<evidence type="ECO:0000256" key="5">
    <source>
        <dbReference type="ARBA" id="ARBA00022801"/>
    </source>
</evidence>
<dbReference type="PANTHER" id="PTHR12147">
    <property type="entry name" value="METALLOPEPTIDASE M28 FAMILY MEMBER"/>
    <property type="match status" value="1"/>
</dbReference>
<evidence type="ECO:0000259" key="11">
    <source>
        <dbReference type="Pfam" id="PF02868"/>
    </source>
</evidence>
<dbReference type="InterPro" id="IPR045175">
    <property type="entry name" value="M28_fam"/>
</dbReference>
<feature type="region of interest" description="Disordered" evidence="8">
    <location>
        <begin position="38"/>
        <end position="58"/>
    </location>
</feature>
<dbReference type="GO" id="GO:0046872">
    <property type="term" value="F:metal ion binding"/>
    <property type="evidence" value="ECO:0007669"/>
    <property type="project" value="UniProtKB-KW"/>
</dbReference>
<evidence type="ECO:0000256" key="9">
    <source>
        <dbReference type="SAM" id="SignalP"/>
    </source>
</evidence>
<proteinExistence type="inferred from homology"/>
<dbReference type="Gene3D" id="3.10.170.10">
    <property type="match status" value="1"/>
</dbReference>
<dbReference type="AlphaFoldDB" id="A0A9W6SKU9"/>
<keyword evidence="3" id="KW-0479">Metal-binding</keyword>
<dbReference type="SUPFAM" id="SSF55486">
    <property type="entry name" value="Metalloproteases ('zincins'), catalytic domain"/>
    <property type="match status" value="1"/>
</dbReference>
<dbReference type="GO" id="GO:0004177">
    <property type="term" value="F:aminopeptidase activity"/>
    <property type="evidence" value="ECO:0007669"/>
    <property type="project" value="InterPro"/>
</dbReference>
<feature type="domain" description="Peptidase M4 C-terminal" evidence="11">
    <location>
        <begin position="180"/>
        <end position="335"/>
    </location>
</feature>
<dbReference type="InterPro" id="IPR007484">
    <property type="entry name" value="Peptidase_M28"/>
</dbReference>
<feature type="chain" id="PRO_5040788144" description="Zn-dependent metalloprotease" evidence="9">
    <location>
        <begin position="27"/>
        <end position="725"/>
    </location>
</feature>
<evidence type="ECO:0000256" key="8">
    <source>
        <dbReference type="SAM" id="MobiDB-lite"/>
    </source>
</evidence>
<dbReference type="GO" id="GO:0005975">
    <property type="term" value="P:carbohydrate metabolic process"/>
    <property type="evidence" value="ECO:0007669"/>
    <property type="project" value="UniProtKB-ARBA"/>
</dbReference>
<sequence length="725" mass="75518">MRSRLAIPVTLLLAAATLVAPGAAGASGAASGQGNGYWNGPPPFSIDTSTDSTGAHVLSDPVRTGISCSPYPSGTFDGSDDVWGDGGTGKETGCADAMYVAQRQWDMLRDWLGRNGFDGNGRGIPMAVGLESPGISYDGNRMLIGHDNTGHWVSKMDILGHEFGHVIEQTTPGGAATEAGLSESTGDIFGALLETYANQPAPFDTPDYTVGEGPNASPLRYMYNPSLAGDPNCWSAAIPGTETHQAAGVMNHWFYLLAEGSRPGGKPASPTCDNSTVSGVGIQNAGKIFYYAMLRKTSGMTHAKYRAATLSAARDLDASCSLYRAAKAAWNAVAVPPTTGEAVCDGSGFEIFTDPSSGTAQPGQNLTVTVHTSSVGMEQRVDLSATSPIGISTSFSPSTVMSGQNATMTVSVGSGVTPGNYQVTVTGRGQTATKTAVFSLAVAANPDVPDVDVNKVTADLAALQKIAQDNGGNRRAGSAGYTASVAYVKQKLLAAGFTVTEQKCATCRNQAPNLIAEWPKGDANRVLMLGAHLDSVSAGPGVNDNGSGAAALLEVALTMASYNLALTQRVRFAWWSDEESGLVGSRYYVSRLSRTERAKITGYLNFDMVGSTNGGFFINNINTPAAAALKAYWQGRGLLPEENVEGAGRSDDYSFREVGIPTSGYATGASARKTAAQAAKWGGTSGAPFDPCYHQACDRYPSNVATRGLNEAADGMLYAIMRMAM</sequence>
<evidence type="ECO:0000256" key="2">
    <source>
        <dbReference type="ARBA" id="ARBA00022670"/>
    </source>
</evidence>
<dbReference type="Gene3D" id="1.10.390.10">
    <property type="entry name" value="Neutral Protease Domain 2"/>
    <property type="match status" value="1"/>
</dbReference>
<evidence type="ECO:0000313" key="14">
    <source>
        <dbReference type="Proteomes" id="UP001165079"/>
    </source>
</evidence>
<feature type="domain" description="Peptidase M28" evidence="12">
    <location>
        <begin position="513"/>
        <end position="718"/>
    </location>
</feature>
<evidence type="ECO:0000259" key="10">
    <source>
        <dbReference type="Pfam" id="PF01447"/>
    </source>
</evidence>
<feature type="domain" description="Peptidase M4" evidence="10">
    <location>
        <begin position="52"/>
        <end position="167"/>
    </location>
</feature>
<dbReference type="InterPro" id="IPR013856">
    <property type="entry name" value="Peptidase_M4_domain"/>
</dbReference>
<dbReference type="InterPro" id="IPR001570">
    <property type="entry name" value="Peptidase_M4_C_domain"/>
</dbReference>
<dbReference type="Gene3D" id="3.40.630.10">
    <property type="entry name" value="Zn peptidases"/>
    <property type="match status" value="1"/>
</dbReference>
<dbReference type="PANTHER" id="PTHR12147:SF26">
    <property type="entry name" value="PEPTIDASE M28 DOMAIN-CONTAINING PROTEIN"/>
    <property type="match status" value="1"/>
</dbReference>
<evidence type="ECO:0000256" key="7">
    <source>
        <dbReference type="ARBA" id="ARBA00023049"/>
    </source>
</evidence>
<dbReference type="InterPro" id="IPR041756">
    <property type="entry name" value="M28_SGAP-like"/>
</dbReference>
<gene>
    <name evidence="13" type="ORF">Afil01_24030</name>
</gene>
<evidence type="ECO:0000256" key="4">
    <source>
        <dbReference type="ARBA" id="ARBA00022729"/>
    </source>
</evidence>
<keyword evidence="2" id="KW-0645">Protease</keyword>
<accession>A0A9W6SKU9</accession>
<evidence type="ECO:0000259" key="12">
    <source>
        <dbReference type="Pfam" id="PF04389"/>
    </source>
</evidence>
<comment type="similarity">
    <text evidence="1">Belongs to the peptidase M28 family. M28A subfamily.</text>
</comment>
<dbReference type="SUPFAM" id="SSF53187">
    <property type="entry name" value="Zn-dependent exopeptidases"/>
    <property type="match status" value="1"/>
</dbReference>
<dbReference type="GO" id="GO:0006508">
    <property type="term" value="P:proteolysis"/>
    <property type="evidence" value="ECO:0007669"/>
    <property type="project" value="UniProtKB-KW"/>
</dbReference>
<dbReference type="Gene3D" id="2.60.40.10">
    <property type="entry name" value="Immunoglobulins"/>
    <property type="match status" value="1"/>
</dbReference>
<evidence type="ECO:0000256" key="6">
    <source>
        <dbReference type="ARBA" id="ARBA00022833"/>
    </source>
</evidence>
<keyword evidence="6" id="KW-0862">Zinc</keyword>
<dbReference type="GO" id="GO:0008235">
    <property type="term" value="F:metalloexopeptidase activity"/>
    <property type="evidence" value="ECO:0007669"/>
    <property type="project" value="InterPro"/>
</dbReference>
<dbReference type="EMBL" id="BSTX01000001">
    <property type="protein sequence ID" value="GLZ77596.1"/>
    <property type="molecule type" value="Genomic_DNA"/>
</dbReference>
<dbReference type="RefSeq" id="WP_285662697.1">
    <property type="nucleotide sequence ID" value="NZ_BSTX01000001.1"/>
</dbReference>
<dbReference type="FunFam" id="3.40.630.10:FF:000066">
    <property type="entry name" value="M28 family peptidase"/>
    <property type="match status" value="1"/>
</dbReference>
<evidence type="ECO:0000256" key="3">
    <source>
        <dbReference type="ARBA" id="ARBA00022723"/>
    </source>
</evidence>
<dbReference type="Pfam" id="PF01447">
    <property type="entry name" value="Peptidase_M4"/>
    <property type="match status" value="1"/>
</dbReference>
<dbReference type="InterPro" id="IPR013783">
    <property type="entry name" value="Ig-like_fold"/>
</dbReference>
<keyword evidence="5" id="KW-0378">Hydrolase</keyword>
<name>A0A9W6SKU9_9ACTN</name>
<organism evidence="13 14">
    <name type="scientific">Actinorhabdospora filicis</name>
    <dbReference type="NCBI Taxonomy" id="1785913"/>
    <lineage>
        <taxon>Bacteria</taxon>
        <taxon>Bacillati</taxon>
        <taxon>Actinomycetota</taxon>
        <taxon>Actinomycetes</taxon>
        <taxon>Micromonosporales</taxon>
        <taxon>Micromonosporaceae</taxon>
        <taxon>Actinorhabdospora</taxon>
    </lineage>
</organism>
<dbReference type="Pfam" id="PF04389">
    <property type="entry name" value="Peptidase_M28"/>
    <property type="match status" value="1"/>
</dbReference>
<comment type="caution">
    <text evidence="13">The sequence shown here is derived from an EMBL/GenBank/DDBJ whole genome shotgun (WGS) entry which is preliminary data.</text>
</comment>
<keyword evidence="14" id="KW-1185">Reference proteome</keyword>
<dbReference type="CDD" id="cd03876">
    <property type="entry name" value="M28_SGAP_like"/>
    <property type="match status" value="1"/>
</dbReference>
<protein>
    <recommendedName>
        <fullName evidence="15">Zn-dependent metalloprotease</fullName>
    </recommendedName>
</protein>
<feature type="signal peptide" evidence="9">
    <location>
        <begin position="1"/>
        <end position="26"/>
    </location>
</feature>